<evidence type="ECO:0000256" key="6">
    <source>
        <dbReference type="ARBA" id="ARBA00023136"/>
    </source>
</evidence>
<dbReference type="OrthoDB" id="6612291at2759"/>
<keyword evidence="3" id="KW-0813">Transport</keyword>
<dbReference type="InterPro" id="IPR050360">
    <property type="entry name" value="MFS_Sugar_Transporters"/>
</dbReference>
<dbReference type="PANTHER" id="PTHR48022">
    <property type="entry name" value="PLASTIDIC GLUCOSE TRANSPORTER 4"/>
    <property type="match status" value="1"/>
</dbReference>
<evidence type="ECO:0000256" key="1">
    <source>
        <dbReference type="ARBA" id="ARBA00004141"/>
    </source>
</evidence>
<dbReference type="AlphaFoldDB" id="A0A3M6XD84"/>
<keyword evidence="6 7" id="KW-0472">Membrane</keyword>
<dbReference type="InterPro" id="IPR005828">
    <property type="entry name" value="MFS_sugar_transport-like"/>
</dbReference>
<feature type="transmembrane region" description="Helical" evidence="7">
    <location>
        <begin position="41"/>
        <end position="63"/>
    </location>
</feature>
<dbReference type="Gene3D" id="1.20.1250.20">
    <property type="entry name" value="MFS general substrate transporter like domains"/>
    <property type="match status" value="1"/>
</dbReference>
<comment type="caution">
    <text evidence="9">The sequence shown here is derived from an EMBL/GenBank/DDBJ whole genome shotgun (WGS) entry which is preliminary data.</text>
</comment>
<evidence type="ECO:0000256" key="3">
    <source>
        <dbReference type="ARBA" id="ARBA00022448"/>
    </source>
</evidence>
<evidence type="ECO:0000256" key="7">
    <source>
        <dbReference type="SAM" id="Phobius"/>
    </source>
</evidence>
<evidence type="ECO:0000256" key="5">
    <source>
        <dbReference type="ARBA" id="ARBA00022989"/>
    </source>
</evidence>
<feature type="transmembrane region" description="Helical" evidence="7">
    <location>
        <begin position="95"/>
        <end position="117"/>
    </location>
</feature>
<keyword evidence="4 7" id="KW-0812">Transmembrane</keyword>
<dbReference type="Proteomes" id="UP000281245">
    <property type="component" value="Unassembled WGS sequence"/>
</dbReference>
<feature type="transmembrane region" description="Helical" evidence="7">
    <location>
        <begin position="161"/>
        <end position="181"/>
    </location>
</feature>
<accession>A0A3M6XD84</accession>
<comment type="subcellular location">
    <subcellularLocation>
        <location evidence="1">Membrane</location>
        <topology evidence="1">Multi-pass membrane protein</topology>
    </subcellularLocation>
</comment>
<dbReference type="GO" id="GO:0005351">
    <property type="term" value="F:carbohydrate:proton symporter activity"/>
    <property type="evidence" value="ECO:0007669"/>
    <property type="project" value="TreeGrafter"/>
</dbReference>
<feature type="domain" description="Major facilitator superfamily (MFS) profile" evidence="8">
    <location>
        <begin position="3"/>
        <end position="402"/>
    </location>
</feature>
<proteinExistence type="inferred from homology"/>
<organism evidence="9 10">
    <name type="scientific">Hortaea werneckii</name>
    <name type="common">Black yeast</name>
    <name type="synonym">Cladosporium werneckii</name>
    <dbReference type="NCBI Taxonomy" id="91943"/>
    <lineage>
        <taxon>Eukaryota</taxon>
        <taxon>Fungi</taxon>
        <taxon>Dikarya</taxon>
        <taxon>Ascomycota</taxon>
        <taxon>Pezizomycotina</taxon>
        <taxon>Dothideomycetes</taxon>
        <taxon>Dothideomycetidae</taxon>
        <taxon>Mycosphaerellales</taxon>
        <taxon>Teratosphaeriaceae</taxon>
        <taxon>Hortaea</taxon>
    </lineage>
</organism>
<dbReference type="InterPro" id="IPR003663">
    <property type="entry name" value="Sugar/inositol_transpt"/>
</dbReference>
<feature type="non-terminal residue" evidence="9">
    <location>
        <position position="1"/>
    </location>
</feature>
<evidence type="ECO:0000256" key="4">
    <source>
        <dbReference type="ARBA" id="ARBA00022692"/>
    </source>
</evidence>
<gene>
    <name evidence="9" type="ORF">D0869_01372</name>
</gene>
<feature type="transmembrane region" description="Helical" evidence="7">
    <location>
        <begin position="70"/>
        <end position="89"/>
    </location>
</feature>
<dbReference type="SUPFAM" id="SSF103473">
    <property type="entry name" value="MFS general substrate transporter"/>
    <property type="match status" value="1"/>
</dbReference>
<evidence type="ECO:0000256" key="2">
    <source>
        <dbReference type="ARBA" id="ARBA00010992"/>
    </source>
</evidence>
<name>A0A3M6XD84_HORWE</name>
<dbReference type="InterPro" id="IPR020846">
    <property type="entry name" value="MFS_dom"/>
</dbReference>
<dbReference type="EMBL" id="QWIJ01000055">
    <property type="protein sequence ID" value="RMX88782.1"/>
    <property type="molecule type" value="Genomic_DNA"/>
</dbReference>
<comment type="similarity">
    <text evidence="2">Belongs to the major facilitator superfamily. Sugar transporter (TC 2.A.1.1) family.</text>
</comment>
<evidence type="ECO:0000313" key="10">
    <source>
        <dbReference type="Proteomes" id="UP000281245"/>
    </source>
</evidence>
<dbReference type="PROSITE" id="PS00216">
    <property type="entry name" value="SUGAR_TRANSPORT_1"/>
    <property type="match status" value="2"/>
</dbReference>
<evidence type="ECO:0000313" key="9">
    <source>
        <dbReference type="EMBL" id="RMX88782.1"/>
    </source>
</evidence>
<dbReference type="Pfam" id="PF00083">
    <property type="entry name" value="Sugar_tr"/>
    <property type="match status" value="2"/>
</dbReference>
<protein>
    <recommendedName>
        <fullName evidence="8">Major facilitator superfamily (MFS) profile domain-containing protein</fullName>
    </recommendedName>
</protein>
<evidence type="ECO:0000259" key="8">
    <source>
        <dbReference type="PROSITE" id="PS50850"/>
    </source>
</evidence>
<dbReference type="PANTHER" id="PTHR48022:SF37">
    <property type="entry name" value="MAJOR FACILITATOR SUPERFAMILY (MFS) PROFILE DOMAIN-CONTAINING PROTEIN-RELATED"/>
    <property type="match status" value="1"/>
</dbReference>
<sequence>LLVGLFAALGSFTYGYDLGVIGGSVVSDSFKARFRLPADEVGAVVSVFTGGGFFGAMVAGTCADRLGRRLAIIVGALIFILGGALQASAQNFGYLLGGRIVAGLGVGMLVMIIPLYQAETAHPEIRGRITAFQQLLLGVGACTATFVVYGTTKHYNTELEWRLPLGIQVIPTGILALLILLKTLARLHANGDTSDPWVCAEFDQICRSIAMEREGAAKGYRELFADRTSFRRLLLITALQASVQMTGISVIQYFTPTIYSNLNIGTAASLKYQGISNALSIVAQACTAIFIDKIGRRWPLIIGNLINGLCFVVITAIQGTFLSSSPSRQNGLGWGFIPKYSTLRHAKGVSIGVMTSFAFNTLIGQITEPALSGSNKWAYFLLFVICNFTNALFFWAFMPETKKRPLEKINVLFAQTSWFVPTTNTRALGSDMAVRLEEKRLKREEEKIDEHVVCMEKAANN</sequence>
<dbReference type="InterPro" id="IPR005829">
    <property type="entry name" value="Sugar_transporter_CS"/>
</dbReference>
<reference evidence="9 10" key="1">
    <citation type="journal article" date="2018" name="BMC Genomics">
        <title>Genomic evidence for intraspecific hybridization in a clonal and extremely halotolerant yeast.</title>
        <authorList>
            <person name="Gostincar C."/>
            <person name="Stajich J.E."/>
            <person name="Zupancic J."/>
            <person name="Zalar P."/>
            <person name="Gunde-Cimerman N."/>
        </authorList>
    </citation>
    <scope>NUCLEOTIDE SEQUENCE [LARGE SCALE GENOMIC DNA]</scope>
    <source>
        <strain evidence="9 10">EXF-6656</strain>
    </source>
</reference>
<dbReference type="PRINTS" id="PR00171">
    <property type="entry name" value="SUGRTRNSPORT"/>
</dbReference>
<dbReference type="GO" id="GO:0016020">
    <property type="term" value="C:membrane"/>
    <property type="evidence" value="ECO:0007669"/>
    <property type="project" value="UniProtKB-SubCell"/>
</dbReference>
<dbReference type="PROSITE" id="PS50850">
    <property type="entry name" value="MFS"/>
    <property type="match status" value="1"/>
</dbReference>
<keyword evidence="5 7" id="KW-1133">Transmembrane helix</keyword>
<feature type="transmembrane region" description="Helical" evidence="7">
    <location>
        <begin position="298"/>
        <end position="317"/>
    </location>
</feature>
<feature type="transmembrane region" description="Helical" evidence="7">
    <location>
        <begin position="129"/>
        <end position="149"/>
    </location>
</feature>
<dbReference type="InterPro" id="IPR036259">
    <property type="entry name" value="MFS_trans_sf"/>
</dbReference>
<feature type="transmembrane region" description="Helical" evidence="7">
    <location>
        <begin position="377"/>
        <end position="398"/>
    </location>
</feature>
<dbReference type="PROSITE" id="PS00217">
    <property type="entry name" value="SUGAR_TRANSPORT_2"/>
    <property type="match status" value="1"/>
</dbReference>